<evidence type="ECO:0000256" key="5">
    <source>
        <dbReference type="SAM" id="SignalP"/>
    </source>
</evidence>
<dbReference type="GO" id="GO:0030248">
    <property type="term" value="F:cellulose binding"/>
    <property type="evidence" value="ECO:0007669"/>
    <property type="project" value="InterPro"/>
</dbReference>
<feature type="domain" description="CBM1" evidence="6">
    <location>
        <begin position="455"/>
        <end position="491"/>
    </location>
</feature>
<dbReference type="OrthoDB" id="6020543at2759"/>
<feature type="region of interest" description="Disordered" evidence="4">
    <location>
        <begin position="326"/>
        <end position="380"/>
    </location>
</feature>
<name>A0A8H7TDY6_9HELO</name>
<feature type="compositionally biased region" description="Low complexity" evidence="4">
    <location>
        <begin position="326"/>
        <end position="366"/>
    </location>
</feature>
<evidence type="ECO:0008006" key="10">
    <source>
        <dbReference type="Google" id="ProtNLM"/>
    </source>
</evidence>
<keyword evidence="3" id="KW-0326">Glycosidase</keyword>
<dbReference type="Pfam" id="PF00704">
    <property type="entry name" value="Glyco_hydro_18"/>
    <property type="match status" value="1"/>
</dbReference>
<dbReference type="GO" id="GO:0004568">
    <property type="term" value="F:chitinase activity"/>
    <property type="evidence" value="ECO:0007669"/>
    <property type="project" value="TreeGrafter"/>
</dbReference>
<dbReference type="InterPro" id="IPR050542">
    <property type="entry name" value="Glycosyl_Hydrlase18_Chitinase"/>
</dbReference>
<keyword evidence="2" id="KW-0378">Hydrolase</keyword>
<feature type="domain" description="GH18" evidence="7">
    <location>
        <begin position="31"/>
        <end position="323"/>
    </location>
</feature>
<reference evidence="8" key="1">
    <citation type="submission" date="2021-02" db="EMBL/GenBank/DDBJ databases">
        <title>Genome sequence Cadophora malorum strain M34.</title>
        <authorList>
            <person name="Stefanovic E."/>
            <person name="Vu D."/>
            <person name="Scully C."/>
            <person name="Dijksterhuis J."/>
            <person name="Roader J."/>
            <person name="Houbraken J."/>
        </authorList>
    </citation>
    <scope>NUCLEOTIDE SEQUENCE</scope>
    <source>
        <strain evidence="8">M34</strain>
    </source>
</reference>
<keyword evidence="1 5" id="KW-0732">Signal</keyword>
<dbReference type="Gene3D" id="3.20.20.80">
    <property type="entry name" value="Glycosidases"/>
    <property type="match status" value="1"/>
</dbReference>
<dbReference type="SUPFAM" id="SSF57180">
    <property type="entry name" value="Cellulose-binding domain"/>
    <property type="match status" value="1"/>
</dbReference>
<feature type="signal peptide" evidence="5">
    <location>
        <begin position="1"/>
        <end position="23"/>
    </location>
</feature>
<dbReference type="SMART" id="SM00236">
    <property type="entry name" value="fCBD"/>
    <property type="match status" value="1"/>
</dbReference>
<feature type="chain" id="PRO_5034401584" description="Chitinase" evidence="5">
    <location>
        <begin position="24"/>
        <end position="498"/>
    </location>
</feature>
<dbReference type="GO" id="GO:0005576">
    <property type="term" value="C:extracellular region"/>
    <property type="evidence" value="ECO:0007669"/>
    <property type="project" value="InterPro"/>
</dbReference>
<proteinExistence type="predicted"/>
<evidence type="ECO:0000313" key="9">
    <source>
        <dbReference type="Proteomes" id="UP000664132"/>
    </source>
</evidence>
<dbReference type="Proteomes" id="UP000664132">
    <property type="component" value="Unassembled WGS sequence"/>
</dbReference>
<dbReference type="InterPro" id="IPR000254">
    <property type="entry name" value="CBD"/>
</dbReference>
<keyword evidence="9" id="KW-1185">Reference proteome</keyword>
<dbReference type="InterPro" id="IPR017853">
    <property type="entry name" value="GH"/>
</dbReference>
<evidence type="ECO:0000256" key="4">
    <source>
        <dbReference type="SAM" id="MobiDB-lite"/>
    </source>
</evidence>
<dbReference type="PROSITE" id="PS51910">
    <property type="entry name" value="GH18_2"/>
    <property type="match status" value="1"/>
</dbReference>
<dbReference type="PANTHER" id="PTHR45708">
    <property type="entry name" value="ENDOCHITINASE"/>
    <property type="match status" value="1"/>
</dbReference>
<evidence type="ECO:0000256" key="2">
    <source>
        <dbReference type="ARBA" id="ARBA00022801"/>
    </source>
</evidence>
<dbReference type="InterPro" id="IPR001223">
    <property type="entry name" value="Glyco_hydro18_cat"/>
</dbReference>
<dbReference type="SUPFAM" id="SSF51445">
    <property type="entry name" value="(Trans)glycosidases"/>
    <property type="match status" value="1"/>
</dbReference>
<organism evidence="8 9">
    <name type="scientific">Cadophora malorum</name>
    <dbReference type="NCBI Taxonomy" id="108018"/>
    <lineage>
        <taxon>Eukaryota</taxon>
        <taxon>Fungi</taxon>
        <taxon>Dikarya</taxon>
        <taxon>Ascomycota</taxon>
        <taxon>Pezizomycotina</taxon>
        <taxon>Leotiomycetes</taxon>
        <taxon>Helotiales</taxon>
        <taxon>Ploettnerulaceae</taxon>
        <taxon>Cadophora</taxon>
    </lineage>
</organism>
<comment type="caution">
    <text evidence="8">The sequence shown here is derived from an EMBL/GenBank/DDBJ whole genome shotgun (WGS) entry which is preliminary data.</text>
</comment>
<evidence type="ECO:0000256" key="3">
    <source>
        <dbReference type="ARBA" id="ARBA00023295"/>
    </source>
</evidence>
<evidence type="ECO:0000256" key="1">
    <source>
        <dbReference type="ARBA" id="ARBA00022729"/>
    </source>
</evidence>
<evidence type="ECO:0000259" key="6">
    <source>
        <dbReference type="PROSITE" id="PS51164"/>
    </source>
</evidence>
<dbReference type="EMBL" id="JAFJYH010000138">
    <property type="protein sequence ID" value="KAG4418044.1"/>
    <property type="molecule type" value="Genomic_DNA"/>
</dbReference>
<dbReference type="Pfam" id="PF00734">
    <property type="entry name" value="CBM_1"/>
    <property type="match status" value="1"/>
</dbReference>
<dbReference type="GO" id="GO:0005975">
    <property type="term" value="P:carbohydrate metabolic process"/>
    <property type="evidence" value="ECO:0007669"/>
    <property type="project" value="InterPro"/>
</dbReference>
<gene>
    <name evidence="8" type="ORF">IFR04_008781</name>
</gene>
<accession>A0A8H7TDY6</accession>
<dbReference type="PANTHER" id="PTHR45708:SF49">
    <property type="entry name" value="ENDOCHITINASE"/>
    <property type="match status" value="1"/>
</dbReference>
<dbReference type="InterPro" id="IPR035971">
    <property type="entry name" value="CBD_sf"/>
</dbReference>
<dbReference type="AlphaFoldDB" id="A0A8H7TDY6"/>
<dbReference type="PROSITE" id="PS51164">
    <property type="entry name" value="CBM1_2"/>
    <property type="match status" value="1"/>
</dbReference>
<protein>
    <recommendedName>
        <fullName evidence="10">Chitinase</fullName>
    </recommendedName>
</protein>
<evidence type="ECO:0000259" key="7">
    <source>
        <dbReference type="PROSITE" id="PS51910"/>
    </source>
</evidence>
<evidence type="ECO:0000313" key="8">
    <source>
        <dbReference type="EMBL" id="KAG4418044.1"/>
    </source>
</evidence>
<sequence length="498" mass="53401">MPFITTIANLLAIGAIFLPAVRAGYNPLSSNNVVVYWGQNSYGAAQGPLVQQRLSYYCKDEKLDIIPLAFLTNMANINSLQFANRSPSELENDIKVCQEVYGKTIVLSFGGEITHGSGFASEAEAIQKAQELWAAFGPPGAPAANRKFGNSVVDGFDFDNEKPLSNIVPFARELRRLMTEATKKGGKKYLLTAAPQCPFPDLNVGPLLSSDVPFDAVFIQFYNNPHCSAKAFVSGVDKQPGFNFETWQNWAKQSKNPNVKVMVGVPSAPGASGSGFISGEKLAEVIAYCKKFTNFGGVMFWDMSQAWSAPDVLTKARAALGGSVRPAAPVVQQPPSSSRTTSKYVSKTTSKASTQTTKAATSKAPSPITPPVVSPVKSTSPPAPATVAPIFAAPVKPSTSRKPTTLITSTKTVKSSSSAKVIKAVGTTKSSRSPFPTSGQIIALEVVWEKKEPEGLVREWNQCGGLDWHGGHTCEDDLFCKRLSDWYSHCVSAGFRNG</sequence>